<dbReference type="InterPro" id="IPR005105">
    <property type="entry name" value="GlnD_Uridyltrans_N"/>
</dbReference>
<dbReference type="RefSeq" id="WP_024498453.1">
    <property type="nucleotide sequence ID" value="NZ_CP091855.1"/>
</dbReference>
<dbReference type="EMBL" id="JAWLKH010000001">
    <property type="protein sequence ID" value="MDV6310476.1"/>
    <property type="molecule type" value="Genomic_DNA"/>
</dbReference>
<protein>
    <submittedName>
        <fullName evidence="4">Nucleotidyltransferase substrate binding domain-containing protein</fullName>
    </submittedName>
</protein>
<comment type="caution">
    <text evidence="4">The sequence shown here is derived from an EMBL/GenBank/DDBJ whole genome shotgun (WGS) entry which is preliminary data.</text>
</comment>
<dbReference type="InterPro" id="IPR046342">
    <property type="entry name" value="CBS_dom_sf"/>
</dbReference>
<evidence type="ECO:0000259" key="3">
    <source>
        <dbReference type="Pfam" id="PF10335"/>
    </source>
</evidence>
<dbReference type="GeneID" id="77173240"/>
<proteinExistence type="predicted"/>
<sequence length="507" mass="54266">MNGPSDQLTVAHRRDAQRTPSARTVADLLRTAPVIGRADMTVRQAAVLMTERGQDYVVIPLSDAGQGPGGHGPGSHGLLTDADIRARVVGAGRSIDTPVGEVIDGPAFVVDSRTAPVDALTELVDRDLAVIPVCDAAGAVLGVVGAGDFVADPAGASMPLREQISRSQTVGELQEHARRLPQLVADLVRRDRPAHEVTRVASLIVDAVVVRGLALVVDPHPGVDPAAYTWLSLGSNARREPVLSSDVDSAVVFDDALGSSDLDAHRTAFEKLDDLLRGAGLTVDTNGAVASKPLFSRTRAQWQTAARGWIDEPLANKGMIFTSLILDGRPLFASRRELSGSRRESTTPTPGVEIIGALRADPRTMRLLLAESLSTKARLRSMRDVLTRRGGTLDLKTHALTPLINIARWAALSVESTEVNTRARLQAAAGSALLPTGDAATLMEVFDVLQRVRLRYQVAQFDQGETPTDVLEMKRLSPLDRSLVAQAVREIAGVQRRMAGMSHYQVN</sequence>
<dbReference type="SUPFAM" id="SSF54631">
    <property type="entry name" value="CBS-domain pair"/>
    <property type="match status" value="1"/>
</dbReference>
<organism evidence="4 5">
    <name type="scientific">Gordonia amicalis</name>
    <dbReference type="NCBI Taxonomy" id="89053"/>
    <lineage>
        <taxon>Bacteria</taxon>
        <taxon>Bacillati</taxon>
        <taxon>Actinomycetota</taxon>
        <taxon>Actinomycetes</taxon>
        <taxon>Mycobacteriales</taxon>
        <taxon>Gordoniaceae</taxon>
        <taxon>Gordonia</taxon>
    </lineage>
</organism>
<feature type="region of interest" description="Disordered" evidence="1">
    <location>
        <begin position="1"/>
        <end position="20"/>
    </location>
</feature>
<accession>A0AAE4R127</accession>
<feature type="domain" description="DUF294" evidence="3">
    <location>
        <begin position="363"/>
        <end position="499"/>
    </location>
</feature>
<evidence type="ECO:0000256" key="1">
    <source>
        <dbReference type="SAM" id="MobiDB-lite"/>
    </source>
</evidence>
<dbReference type="Pfam" id="PF10335">
    <property type="entry name" value="DUF294_C"/>
    <property type="match status" value="1"/>
</dbReference>
<dbReference type="Gene3D" id="3.10.580.10">
    <property type="entry name" value="CBS-domain"/>
    <property type="match status" value="1"/>
</dbReference>
<dbReference type="CDD" id="cd05401">
    <property type="entry name" value="NT_GlnE_GlnD_like"/>
    <property type="match status" value="1"/>
</dbReference>
<evidence type="ECO:0000313" key="4">
    <source>
        <dbReference type="EMBL" id="MDV6310476.1"/>
    </source>
</evidence>
<dbReference type="Proteomes" id="UP001185922">
    <property type="component" value="Unassembled WGS sequence"/>
</dbReference>
<dbReference type="Pfam" id="PF03445">
    <property type="entry name" value="DUF294"/>
    <property type="match status" value="1"/>
</dbReference>
<name>A0AAE4R127_9ACTN</name>
<dbReference type="GO" id="GO:0008773">
    <property type="term" value="F:[protein-PII] uridylyltransferase activity"/>
    <property type="evidence" value="ECO:0007669"/>
    <property type="project" value="InterPro"/>
</dbReference>
<dbReference type="InterPro" id="IPR018821">
    <property type="entry name" value="DUF294_put_nucleoTrafse_sb-bd"/>
</dbReference>
<gene>
    <name evidence="4" type="ORF">R3Q15_00940</name>
</gene>
<evidence type="ECO:0000313" key="5">
    <source>
        <dbReference type="Proteomes" id="UP001185922"/>
    </source>
</evidence>
<reference evidence="4" key="1">
    <citation type="submission" date="2023-10" db="EMBL/GenBank/DDBJ databases">
        <title>Development of a sustainable strategy for remediation of hydrocarbon-contaminated territories based on the waste exchange concept.</title>
        <authorList>
            <person name="Krivoruchko A."/>
        </authorList>
    </citation>
    <scope>NUCLEOTIDE SEQUENCE</scope>
    <source>
        <strain evidence="4">IEGM 1279</strain>
    </source>
</reference>
<evidence type="ECO:0000259" key="2">
    <source>
        <dbReference type="Pfam" id="PF03445"/>
    </source>
</evidence>
<feature type="domain" description="Protein-PII uridylyltransferase N-terminal" evidence="2">
    <location>
        <begin position="179"/>
        <end position="313"/>
    </location>
</feature>
<dbReference type="AlphaFoldDB" id="A0AAE4R127"/>